<dbReference type="PANTHER" id="PTHR48111:SF1">
    <property type="entry name" value="TWO-COMPONENT RESPONSE REGULATOR ORR33"/>
    <property type="match status" value="1"/>
</dbReference>
<dbReference type="InterPro" id="IPR039420">
    <property type="entry name" value="WalR-like"/>
</dbReference>
<evidence type="ECO:0000256" key="8">
    <source>
        <dbReference type="PROSITE-ProRule" id="PRU00169"/>
    </source>
</evidence>
<sequence length="222" mass="25542">MKTIGIVEDDRLLNEALAKMLEKNGYQPLQAHTLEEGMKLIRQKPELIILDINLPDGEGTRICQAAREYSRIPVLFLTARDEEEDMIQAFDLGADDYLVKPFSMAVLLKHVEAVLRRTQGEKEVFLYRGLTIDPERKQVAREGEEIRLTPKEYALLELLARNRGRVLTKTMILEQVWDNRGAFVEENTVNVTLNRLKKKIEPDPENPVYIRNVFGLGYTFGD</sequence>
<accession>A0A9D1TFB4</accession>
<evidence type="ECO:0000256" key="5">
    <source>
        <dbReference type="ARBA" id="ARBA00023125"/>
    </source>
</evidence>
<feature type="modified residue" description="4-aspartylphosphate" evidence="8">
    <location>
        <position position="51"/>
    </location>
</feature>
<dbReference type="Pfam" id="PF00486">
    <property type="entry name" value="Trans_reg_C"/>
    <property type="match status" value="1"/>
</dbReference>
<evidence type="ECO:0000256" key="6">
    <source>
        <dbReference type="ARBA" id="ARBA00023163"/>
    </source>
</evidence>
<dbReference type="Gene3D" id="1.10.10.10">
    <property type="entry name" value="Winged helix-like DNA-binding domain superfamily/Winged helix DNA-binding domain"/>
    <property type="match status" value="1"/>
</dbReference>
<keyword evidence="4" id="KW-0805">Transcription regulation</keyword>
<evidence type="ECO:0000256" key="4">
    <source>
        <dbReference type="ARBA" id="ARBA00023015"/>
    </source>
</evidence>
<evidence type="ECO:0000256" key="2">
    <source>
        <dbReference type="ARBA" id="ARBA00022553"/>
    </source>
</evidence>
<dbReference type="GO" id="GO:0000976">
    <property type="term" value="F:transcription cis-regulatory region binding"/>
    <property type="evidence" value="ECO:0007669"/>
    <property type="project" value="TreeGrafter"/>
</dbReference>
<proteinExistence type="predicted"/>
<evidence type="ECO:0000313" key="12">
    <source>
        <dbReference type="EMBL" id="HIV37801.1"/>
    </source>
</evidence>
<reference evidence="12" key="1">
    <citation type="journal article" date="2021" name="PeerJ">
        <title>Extensive microbial diversity within the chicken gut microbiome revealed by metagenomics and culture.</title>
        <authorList>
            <person name="Gilroy R."/>
            <person name="Ravi A."/>
            <person name="Getino M."/>
            <person name="Pursley I."/>
            <person name="Horton D.L."/>
            <person name="Alikhan N.F."/>
            <person name="Baker D."/>
            <person name="Gharbi K."/>
            <person name="Hall N."/>
            <person name="Watson M."/>
            <person name="Adriaenssens E.M."/>
            <person name="Foster-Nyarko E."/>
            <person name="Jarju S."/>
            <person name="Secka A."/>
            <person name="Antonio M."/>
            <person name="Oren A."/>
            <person name="Chaudhuri R.R."/>
            <person name="La Ragione R."/>
            <person name="Hildebrand F."/>
            <person name="Pallen M.J."/>
        </authorList>
    </citation>
    <scope>NUCLEOTIDE SEQUENCE</scope>
    <source>
        <strain evidence="12">CHK195-9823</strain>
    </source>
</reference>
<keyword evidence="6" id="KW-0804">Transcription</keyword>
<evidence type="ECO:0000259" key="10">
    <source>
        <dbReference type="PROSITE" id="PS50110"/>
    </source>
</evidence>
<dbReference type="Proteomes" id="UP000886814">
    <property type="component" value="Unassembled WGS sequence"/>
</dbReference>
<dbReference type="SUPFAM" id="SSF52172">
    <property type="entry name" value="CheY-like"/>
    <property type="match status" value="1"/>
</dbReference>
<dbReference type="InterPro" id="IPR011006">
    <property type="entry name" value="CheY-like_superfamily"/>
</dbReference>
<comment type="caution">
    <text evidence="12">The sequence shown here is derived from an EMBL/GenBank/DDBJ whole genome shotgun (WGS) entry which is preliminary data.</text>
</comment>
<keyword evidence="5 9" id="KW-0238">DNA-binding</keyword>
<dbReference type="EMBL" id="DXIQ01000011">
    <property type="protein sequence ID" value="HIV37801.1"/>
    <property type="molecule type" value="Genomic_DNA"/>
</dbReference>
<feature type="domain" description="Response regulatory" evidence="10">
    <location>
        <begin position="3"/>
        <end position="115"/>
    </location>
</feature>
<dbReference type="GO" id="GO:0032993">
    <property type="term" value="C:protein-DNA complex"/>
    <property type="evidence" value="ECO:0007669"/>
    <property type="project" value="TreeGrafter"/>
</dbReference>
<dbReference type="PROSITE" id="PS51755">
    <property type="entry name" value="OMPR_PHOB"/>
    <property type="match status" value="1"/>
</dbReference>
<keyword evidence="3" id="KW-0902">Two-component regulatory system</keyword>
<comment type="function">
    <text evidence="7">May play the central regulatory role in sporulation. It may be an element of the effector pathway responsible for the activation of sporulation genes in response to nutritional stress. Spo0A may act in concert with spo0H (a sigma factor) to control the expression of some genes that are critical to the sporulation process.</text>
</comment>
<protein>
    <recommendedName>
        <fullName evidence="1">Stage 0 sporulation protein A homolog</fullName>
    </recommendedName>
</protein>
<name>A0A9D1TFB4_9FIRM</name>
<dbReference type="Gene3D" id="3.40.50.2300">
    <property type="match status" value="1"/>
</dbReference>
<gene>
    <name evidence="12" type="ORF">H9747_02185</name>
</gene>
<dbReference type="InterPro" id="IPR001867">
    <property type="entry name" value="OmpR/PhoB-type_DNA-bd"/>
</dbReference>
<keyword evidence="2 8" id="KW-0597">Phosphoprotein</keyword>
<dbReference type="PANTHER" id="PTHR48111">
    <property type="entry name" value="REGULATOR OF RPOS"/>
    <property type="match status" value="1"/>
</dbReference>
<evidence type="ECO:0000256" key="3">
    <source>
        <dbReference type="ARBA" id="ARBA00023012"/>
    </source>
</evidence>
<evidence type="ECO:0000256" key="9">
    <source>
        <dbReference type="PROSITE-ProRule" id="PRU01091"/>
    </source>
</evidence>
<feature type="DNA-binding region" description="OmpR/PhoB-type" evidence="9">
    <location>
        <begin position="122"/>
        <end position="222"/>
    </location>
</feature>
<dbReference type="SMART" id="SM00448">
    <property type="entry name" value="REC"/>
    <property type="match status" value="1"/>
</dbReference>
<dbReference type="CDD" id="cd17574">
    <property type="entry name" value="REC_OmpR"/>
    <property type="match status" value="1"/>
</dbReference>
<evidence type="ECO:0000259" key="11">
    <source>
        <dbReference type="PROSITE" id="PS51755"/>
    </source>
</evidence>
<dbReference type="InterPro" id="IPR036388">
    <property type="entry name" value="WH-like_DNA-bd_sf"/>
</dbReference>
<dbReference type="PROSITE" id="PS50110">
    <property type="entry name" value="RESPONSE_REGULATORY"/>
    <property type="match status" value="1"/>
</dbReference>
<evidence type="ECO:0000313" key="13">
    <source>
        <dbReference type="Proteomes" id="UP000886814"/>
    </source>
</evidence>
<dbReference type="Gene3D" id="6.10.250.690">
    <property type="match status" value="1"/>
</dbReference>
<evidence type="ECO:0000256" key="1">
    <source>
        <dbReference type="ARBA" id="ARBA00018672"/>
    </source>
</evidence>
<dbReference type="GO" id="GO:0000156">
    <property type="term" value="F:phosphorelay response regulator activity"/>
    <property type="evidence" value="ECO:0007669"/>
    <property type="project" value="TreeGrafter"/>
</dbReference>
<dbReference type="Pfam" id="PF00072">
    <property type="entry name" value="Response_reg"/>
    <property type="match status" value="1"/>
</dbReference>
<organism evidence="12 13">
    <name type="scientific">Candidatus Blautia stercorigallinarum</name>
    <dbReference type="NCBI Taxonomy" id="2838501"/>
    <lineage>
        <taxon>Bacteria</taxon>
        <taxon>Bacillati</taxon>
        <taxon>Bacillota</taxon>
        <taxon>Clostridia</taxon>
        <taxon>Lachnospirales</taxon>
        <taxon>Lachnospiraceae</taxon>
        <taxon>Blautia</taxon>
    </lineage>
</organism>
<reference evidence="12" key="2">
    <citation type="submission" date="2021-04" db="EMBL/GenBank/DDBJ databases">
        <authorList>
            <person name="Gilroy R."/>
        </authorList>
    </citation>
    <scope>NUCLEOTIDE SEQUENCE</scope>
    <source>
        <strain evidence="12">CHK195-9823</strain>
    </source>
</reference>
<dbReference type="GO" id="GO:0005829">
    <property type="term" value="C:cytosol"/>
    <property type="evidence" value="ECO:0007669"/>
    <property type="project" value="TreeGrafter"/>
</dbReference>
<evidence type="ECO:0000256" key="7">
    <source>
        <dbReference type="ARBA" id="ARBA00024867"/>
    </source>
</evidence>
<feature type="domain" description="OmpR/PhoB-type" evidence="11">
    <location>
        <begin position="122"/>
        <end position="222"/>
    </location>
</feature>
<dbReference type="GO" id="GO:0006355">
    <property type="term" value="P:regulation of DNA-templated transcription"/>
    <property type="evidence" value="ECO:0007669"/>
    <property type="project" value="InterPro"/>
</dbReference>
<dbReference type="CDD" id="cd00383">
    <property type="entry name" value="trans_reg_C"/>
    <property type="match status" value="1"/>
</dbReference>
<dbReference type="InterPro" id="IPR001789">
    <property type="entry name" value="Sig_transdc_resp-reg_receiver"/>
</dbReference>
<dbReference type="SMART" id="SM00862">
    <property type="entry name" value="Trans_reg_C"/>
    <property type="match status" value="1"/>
</dbReference>
<dbReference type="AlphaFoldDB" id="A0A9D1TFB4"/>